<keyword evidence="9" id="KW-0472">Membrane</keyword>
<dbReference type="GO" id="GO:0032511">
    <property type="term" value="P:late endosome to vacuole transport via multivesicular body sorting pathway"/>
    <property type="evidence" value="ECO:0007669"/>
    <property type="project" value="TreeGrafter"/>
</dbReference>
<evidence type="ECO:0000256" key="2">
    <source>
        <dbReference type="ARBA" id="ARBA00004633"/>
    </source>
</evidence>
<evidence type="ECO:0000256" key="4">
    <source>
        <dbReference type="ARBA" id="ARBA00022448"/>
    </source>
</evidence>
<evidence type="ECO:0000256" key="6">
    <source>
        <dbReference type="ARBA" id="ARBA00022753"/>
    </source>
</evidence>
<dbReference type="GO" id="GO:0000815">
    <property type="term" value="C:ESCRT III complex"/>
    <property type="evidence" value="ECO:0007669"/>
    <property type="project" value="TreeGrafter"/>
</dbReference>
<evidence type="ECO:0000313" key="12">
    <source>
        <dbReference type="Proteomes" id="UP000694561"/>
    </source>
</evidence>
<evidence type="ECO:0000256" key="10">
    <source>
        <dbReference type="SAM" id="MobiDB-lite"/>
    </source>
</evidence>
<dbReference type="InterPro" id="IPR005024">
    <property type="entry name" value="Snf7_fam"/>
</dbReference>
<organism evidence="11 12">
    <name type="scientific">Monodon monoceros</name>
    <name type="common">Narwhal</name>
    <name type="synonym">Ceratodon monodon</name>
    <dbReference type="NCBI Taxonomy" id="40151"/>
    <lineage>
        <taxon>Eukaryota</taxon>
        <taxon>Metazoa</taxon>
        <taxon>Chordata</taxon>
        <taxon>Craniata</taxon>
        <taxon>Vertebrata</taxon>
        <taxon>Euteleostomi</taxon>
        <taxon>Mammalia</taxon>
        <taxon>Eutheria</taxon>
        <taxon>Laurasiatheria</taxon>
        <taxon>Artiodactyla</taxon>
        <taxon>Whippomorpha</taxon>
        <taxon>Cetacea</taxon>
        <taxon>Odontoceti</taxon>
        <taxon>Monodontidae</taxon>
        <taxon>Monodon</taxon>
    </lineage>
</organism>
<protein>
    <recommendedName>
        <fullName evidence="13">Charged multivesicular body protein 4b</fullName>
    </recommendedName>
</protein>
<proteinExistence type="inferred from homology"/>
<evidence type="ECO:0008006" key="13">
    <source>
        <dbReference type="Google" id="ProtNLM"/>
    </source>
</evidence>
<evidence type="ECO:0000256" key="7">
    <source>
        <dbReference type="ARBA" id="ARBA00022927"/>
    </source>
</evidence>
<dbReference type="GO" id="GO:0005771">
    <property type="term" value="C:multivesicular body"/>
    <property type="evidence" value="ECO:0007669"/>
    <property type="project" value="TreeGrafter"/>
</dbReference>
<keyword evidence="5" id="KW-0963">Cytoplasm</keyword>
<evidence type="ECO:0000256" key="5">
    <source>
        <dbReference type="ARBA" id="ARBA00022490"/>
    </source>
</evidence>
<reference evidence="11" key="1">
    <citation type="submission" date="2025-08" db="UniProtKB">
        <authorList>
            <consortium name="Ensembl"/>
        </authorList>
    </citation>
    <scope>IDENTIFICATION</scope>
</reference>
<keyword evidence="4" id="KW-0813">Transport</keyword>
<evidence type="ECO:0000313" key="11">
    <source>
        <dbReference type="Ensembl" id="ENSMMNP00015018653.1"/>
    </source>
</evidence>
<dbReference type="Pfam" id="PF03357">
    <property type="entry name" value="Snf7"/>
    <property type="match status" value="1"/>
</dbReference>
<reference evidence="11" key="2">
    <citation type="submission" date="2025-09" db="UniProtKB">
        <authorList>
            <consortium name="Ensembl"/>
        </authorList>
    </citation>
    <scope>IDENTIFICATION</scope>
</reference>
<keyword evidence="6" id="KW-0967">Endosome</keyword>
<dbReference type="GO" id="GO:0015031">
    <property type="term" value="P:protein transport"/>
    <property type="evidence" value="ECO:0007669"/>
    <property type="project" value="UniProtKB-KW"/>
</dbReference>
<feature type="region of interest" description="Disordered" evidence="10">
    <location>
        <begin position="82"/>
        <end position="122"/>
    </location>
</feature>
<sequence>MEMLKNVGYATKAMKAAHDNMDVDKADELTQDIADQQELAEETSTAISKSVGFGEEFDEEELVTELEELEQEELDKNMLEISGPETVPLPNVPSISLPTKPTKKKEEEDDDVKELETWAGST</sequence>
<keyword evidence="8" id="KW-0175">Coiled coil</keyword>
<comment type="subcellular location">
    <subcellularLocation>
        <location evidence="1">Cytoplasm</location>
        <location evidence="1">Cytosol</location>
    </subcellularLocation>
    <subcellularLocation>
        <location evidence="2">Late endosome membrane</location>
        <topology evidence="2">Peripheral membrane protein</topology>
    </subcellularLocation>
</comment>
<keyword evidence="7" id="KW-0653">Protein transport</keyword>
<keyword evidence="12" id="KW-1185">Reference proteome</keyword>
<dbReference type="Proteomes" id="UP000694561">
    <property type="component" value="Unplaced"/>
</dbReference>
<dbReference type="GO" id="GO:0009898">
    <property type="term" value="C:cytoplasmic side of plasma membrane"/>
    <property type="evidence" value="ECO:0007669"/>
    <property type="project" value="TreeGrafter"/>
</dbReference>
<dbReference type="GO" id="GO:0006900">
    <property type="term" value="P:vesicle budding from membrane"/>
    <property type="evidence" value="ECO:0007669"/>
    <property type="project" value="TreeGrafter"/>
</dbReference>
<accession>A0A8C6BM79</accession>
<dbReference type="GO" id="GO:0031902">
    <property type="term" value="C:late endosome membrane"/>
    <property type="evidence" value="ECO:0007669"/>
    <property type="project" value="UniProtKB-SubCell"/>
</dbReference>
<dbReference type="GeneTree" id="ENSGT00940000154663"/>
<dbReference type="Gene3D" id="6.10.250.1710">
    <property type="match status" value="1"/>
</dbReference>
<evidence type="ECO:0000256" key="3">
    <source>
        <dbReference type="ARBA" id="ARBA00006190"/>
    </source>
</evidence>
<name>A0A8C6BM79_MONMO</name>
<comment type="similarity">
    <text evidence="3">Belongs to the SNF7 family.</text>
</comment>
<dbReference type="PANTHER" id="PTHR22761">
    <property type="entry name" value="CHARGED MULTIVESICULAR BODY PROTEIN"/>
    <property type="match status" value="1"/>
</dbReference>
<dbReference type="AlphaFoldDB" id="A0A8C6BM79"/>
<evidence type="ECO:0000256" key="9">
    <source>
        <dbReference type="ARBA" id="ARBA00023136"/>
    </source>
</evidence>
<dbReference type="Ensembl" id="ENSMMNT00015020491.1">
    <property type="protein sequence ID" value="ENSMMNP00015018653.1"/>
    <property type="gene ID" value="ENSMMNG00015013707.1"/>
</dbReference>
<evidence type="ECO:0000256" key="1">
    <source>
        <dbReference type="ARBA" id="ARBA00004514"/>
    </source>
</evidence>
<dbReference type="PANTHER" id="PTHR22761:SF4">
    <property type="entry name" value="CHARGED MULTIVESICULAR BODY PROTEIN 4B"/>
    <property type="match status" value="1"/>
</dbReference>
<dbReference type="GO" id="GO:0005829">
    <property type="term" value="C:cytosol"/>
    <property type="evidence" value="ECO:0007669"/>
    <property type="project" value="UniProtKB-SubCell"/>
</dbReference>
<evidence type="ECO:0000256" key="8">
    <source>
        <dbReference type="ARBA" id="ARBA00023054"/>
    </source>
</evidence>